<sequence>MHADRSWFASGEILISTPSQKSPPNDPTELWEDDPKHKVDDVFLETDTILKESEHGDAMKQQRSTDSRTTSPPENLGFINAAEKELDPEAPQVSKKRHWKPNFLNKPDEGYDHAWLSGERTSKGRILLKACWKYTKKRSSCSPKCAISTGLNSSSAEEKTPIMTSITRRQKEKNDKIGQNDGAQFSSISARDSPGAITKKKVSQPTLVSSEEIAVLEALQEKHEKDDKKNLPAIYRDKRRRSSVEESGPEALGSVFSITKERNFANTYKEQCKRKNSPSQKEALGSVSNTKESNFLNTYEEQQKRKSSPSQKEALDPVPITKQSNFPETSKKQRKRKNYLSQEKVIYEDGDQEMLNLTKERWELVEHDYASVHALNVDDDVPVLTPGTESKKIVCSEEKLSKGKATDDPTPPSTMTMQQNLTPKEVHQNKRTNVEASESGLEGNPMSWTTPIEVSPEDGDVCSEMVHVRGYKVKVSSAPIVDAIFAKYGDITVNCHFKSPTVRASLLDVVCDVVRRLKTSDFNSSSIKEMKSVVSDVVNAKLDVTWLKQYLDEIFKEEDMEEKFSYLMALSETTKLVSKATKKDFVEWNREILAAEKQLKKAERRMQEAQSRAGEAKRSVNVFDVLGKKVQQDIKEVEDQARYWLSRLNELL</sequence>
<feature type="compositionally biased region" description="Basic and acidic residues" evidence="2">
    <location>
        <begin position="219"/>
        <end position="230"/>
    </location>
</feature>
<evidence type="ECO:0000256" key="2">
    <source>
        <dbReference type="SAM" id="MobiDB-lite"/>
    </source>
</evidence>
<feature type="region of interest" description="Disordered" evidence="2">
    <location>
        <begin position="141"/>
        <end position="204"/>
    </location>
</feature>
<protein>
    <recommendedName>
        <fullName evidence="5">Phospholipase-like protein</fullName>
    </recommendedName>
</protein>
<dbReference type="InterPro" id="IPR007942">
    <property type="entry name" value="PLipase-like"/>
</dbReference>
<feature type="region of interest" description="Disordered" evidence="2">
    <location>
        <begin position="399"/>
        <end position="449"/>
    </location>
</feature>
<accession>A0A9Q1RLI2</accession>
<dbReference type="Pfam" id="PF05278">
    <property type="entry name" value="PEARLI-4"/>
    <property type="match status" value="1"/>
</dbReference>
<reference evidence="4" key="1">
    <citation type="journal article" date="2023" name="Proc. Natl. Acad. Sci. U.S.A.">
        <title>Genomic and structural basis for evolution of tropane alkaloid biosynthesis.</title>
        <authorList>
            <person name="Wanga Y.-J."/>
            <person name="Taina T."/>
            <person name="Yua J.-Y."/>
            <person name="Lia J."/>
            <person name="Xua B."/>
            <person name="Chenc J."/>
            <person name="D'Auriad J.C."/>
            <person name="Huanga J.-P."/>
            <person name="Huanga S.-X."/>
        </authorList>
    </citation>
    <scope>NUCLEOTIDE SEQUENCE [LARGE SCALE GENOMIC DNA]</scope>
    <source>
        <strain evidence="4">cv. KIB-2019</strain>
    </source>
</reference>
<evidence type="ECO:0000313" key="3">
    <source>
        <dbReference type="EMBL" id="KAJ8562369.1"/>
    </source>
</evidence>
<proteinExistence type="predicted"/>
<dbReference type="PANTHER" id="PTHR35358:SF18">
    <property type="entry name" value="PHOSPHOLIPASE-LIKE PROTEIN-RELATED"/>
    <property type="match status" value="1"/>
</dbReference>
<keyword evidence="1" id="KW-0175">Coiled coil</keyword>
<feature type="compositionally biased region" description="Basic and acidic residues" evidence="2">
    <location>
        <begin position="48"/>
        <end position="66"/>
    </location>
</feature>
<name>A0A9Q1RLI2_9SOLA</name>
<gene>
    <name evidence="3" type="ORF">K7X08_011660</name>
</gene>
<feature type="compositionally biased region" description="Polar residues" evidence="2">
    <location>
        <begin position="286"/>
        <end position="300"/>
    </location>
</feature>
<dbReference type="Proteomes" id="UP001152561">
    <property type="component" value="Unassembled WGS sequence"/>
</dbReference>
<keyword evidence="4" id="KW-1185">Reference proteome</keyword>
<dbReference type="OrthoDB" id="200660at2759"/>
<evidence type="ECO:0000313" key="4">
    <source>
        <dbReference type="Proteomes" id="UP001152561"/>
    </source>
</evidence>
<dbReference type="EMBL" id="JAJAGQ010000005">
    <property type="protein sequence ID" value="KAJ8562369.1"/>
    <property type="molecule type" value="Genomic_DNA"/>
</dbReference>
<feature type="region of interest" description="Disordered" evidence="2">
    <location>
        <begin position="219"/>
        <end position="342"/>
    </location>
</feature>
<comment type="caution">
    <text evidence="3">The sequence shown here is derived from an EMBL/GenBank/DDBJ whole genome shotgun (WGS) entry which is preliminary data.</text>
</comment>
<feature type="coiled-coil region" evidence="1">
    <location>
        <begin position="585"/>
        <end position="619"/>
    </location>
</feature>
<dbReference type="PANTHER" id="PTHR35358">
    <property type="entry name" value="OS06G0711100 PROTEIN"/>
    <property type="match status" value="1"/>
</dbReference>
<feature type="compositionally biased region" description="Polar residues" evidence="2">
    <location>
        <begin position="181"/>
        <end position="190"/>
    </location>
</feature>
<evidence type="ECO:0008006" key="5">
    <source>
        <dbReference type="Google" id="ProtNLM"/>
    </source>
</evidence>
<dbReference type="AlphaFoldDB" id="A0A9Q1RLI2"/>
<feature type="region of interest" description="Disordered" evidence="2">
    <location>
        <begin position="1"/>
        <end position="111"/>
    </location>
</feature>
<evidence type="ECO:0000256" key="1">
    <source>
        <dbReference type="SAM" id="Coils"/>
    </source>
</evidence>
<organism evidence="3 4">
    <name type="scientific">Anisodus acutangulus</name>
    <dbReference type="NCBI Taxonomy" id="402998"/>
    <lineage>
        <taxon>Eukaryota</taxon>
        <taxon>Viridiplantae</taxon>
        <taxon>Streptophyta</taxon>
        <taxon>Embryophyta</taxon>
        <taxon>Tracheophyta</taxon>
        <taxon>Spermatophyta</taxon>
        <taxon>Magnoliopsida</taxon>
        <taxon>eudicotyledons</taxon>
        <taxon>Gunneridae</taxon>
        <taxon>Pentapetalae</taxon>
        <taxon>asterids</taxon>
        <taxon>lamiids</taxon>
        <taxon>Solanales</taxon>
        <taxon>Solanaceae</taxon>
        <taxon>Solanoideae</taxon>
        <taxon>Hyoscyameae</taxon>
        <taxon>Anisodus</taxon>
    </lineage>
</organism>